<protein>
    <submittedName>
        <fullName evidence="10">Uncharacterized protein</fullName>
    </submittedName>
</protein>
<dbReference type="GO" id="GO:0005886">
    <property type="term" value="C:plasma membrane"/>
    <property type="evidence" value="ECO:0007669"/>
    <property type="project" value="UniProtKB-SubCell"/>
</dbReference>
<evidence type="ECO:0000313" key="11">
    <source>
        <dbReference type="Proteomes" id="UP000186221"/>
    </source>
</evidence>
<comment type="subcellular location">
    <subcellularLocation>
        <location evidence="1">Cell inner membrane</location>
        <topology evidence="1">Multi-pass membrane protein</topology>
    </subcellularLocation>
</comment>
<dbReference type="RefSeq" id="WP_076484188.1">
    <property type="nucleotide sequence ID" value="NZ_FTOG01000003.1"/>
</dbReference>
<dbReference type="STRING" id="453582.SAMN05421580_103184"/>
<dbReference type="AlphaFoldDB" id="A0A1N7L1T7"/>
<feature type="transmembrane region" description="Helical" evidence="9">
    <location>
        <begin position="56"/>
        <end position="76"/>
    </location>
</feature>
<keyword evidence="2" id="KW-0813">Transport</keyword>
<evidence type="ECO:0000256" key="8">
    <source>
        <dbReference type="ARBA" id="ARBA00035655"/>
    </source>
</evidence>
<accession>A0A1N7L1T7</accession>
<keyword evidence="11" id="KW-1185">Reference proteome</keyword>
<gene>
    <name evidence="10" type="ORF">SAMN05421580_103184</name>
</gene>
<keyword evidence="6 9" id="KW-1133">Transmembrane helix</keyword>
<feature type="transmembrane region" description="Helical" evidence="9">
    <location>
        <begin position="122"/>
        <end position="143"/>
    </location>
</feature>
<evidence type="ECO:0000256" key="6">
    <source>
        <dbReference type="ARBA" id="ARBA00022989"/>
    </source>
</evidence>
<reference evidence="11" key="1">
    <citation type="submission" date="2017-01" db="EMBL/GenBank/DDBJ databases">
        <authorList>
            <person name="Varghese N."/>
            <person name="Submissions S."/>
        </authorList>
    </citation>
    <scope>NUCLEOTIDE SEQUENCE [LARGE SCALE GENOMIC DNA]</scope>
    <source>
        <strain evidence="11">DSM 19945</strain>
    </source>
</reference>
<evidence type="ECO:0000256" key="7">
    <source>
        <dbReference type="ARBA" id="ARBA00023136"/>
    </source>
</evidence>
<dbReference type="OrthoDB" id="9814020at2"/>
<keyword evidence="4" id="KW-0997">Cell inner membrane</keyword>
<feature type="transmembrane region" description="Helical" evidence="9">
    <location>
        <begin position="82"/>
        <end position="102"/>
    </location>
</feature>
<evidence type="ECO:0000256" key="2">
    <source>
        <dbReference type="ARBA" id="ARBA00022448"/>
    </source>
</evidence>
<keyword evidence="7 9" id="KW-0472">Membrane</keyword>
<dbReference type="EMBL" id="FTOG01000003">
    <property type="protein sequence ID" value="SIS67809.1"/>
    <property type="molecule type" value="Genomic_DNA"/>
</dbReference>
<dbReference type="Proteomes" id="UP000186221">
    <property type="component" value="Unassembled WGS sequence"/>
</dbReference>
<name>A0A1N7L1T7_9RHOB</name>
<keyword evidence="5 9" id="KW-0812">Transmembrane</keyword>
<evidence type="ECO:0000256" key="5">
    <source>
        <dbReference type="ARBA" id="ARBA00022692"/>
    </source>
</evidence>
<evidence type="ECO:0000256" key="1">
    <source>
        <dbReference type="ARBA" id="ARBA00004429"/>
    </source>
</evidence>
<dbReference type="PANTHER" id="PTHR30574:SF1">
    <property type="entry name" value="SULPHUR TRANSPORT DOMAIN-CONTAINING PROTEIN"/>
    <property type="match status" value="1"/>
</dbReference>
<feature type="transmembrane region" description="Helical" evidence="9">
    <location>
        <begin position="12"/>
        <end position="35"/>
    </location>
</feature>
<keyword evidence="3" id="KW-1003">Cell membrane</keyword>
<dbReference type="Pfam" id="PF04143">
    <property type="entry name" value="Sulf_transp"/>
    <property type="match status" value="1"/>
</dbReference>
<dbReference type="InterPro" id="IPR007272">
    <property type="entry name" value="Sulf_transp_TsuA/YedE"/>
</dbReference>
<dbReference type="PANTHER" id="PTHR30574">
    <property type="entry name" value="INNER MEMBRANE PROTEIN YEDE"/>
    <property type="match status" value="1"/>
</dbReference>
<evidence type="ECO:0000256" key="3">
    <source>
        <dbReference type="ARBA" id="ARBA00022475"/>
    </source>
</evidence>
<evidence type="ECO:0000256" key="4">
    <source>
        <dbReference type="ARBA" id="ARBA00022519"/>
    </source>
</evidence>
<evidence type="ECO:0000313" key="10">
    <source>
        <dbReference type="EMBL" id="SIS67809.1"/>
    </source>
</evidence>
<evidence type="ECO:0000256" key="9">
    <source>
        <dbReference type="SAM" id="Phobius"/>
    </source>
</evidence>
<comment type="similarity">
    <text evidence="8">Belongs to the TsuA/YedE (TC 9.B.102) family.</text>
</comment>
<organism evidence="10 11">
    <name type="scientific">Rhodobacter aestuarii</name>
    <dbReference type="NCBI Taxonomy" id="453582"/>
    <lineage>
        <taxon>Bacteria</taxon>
        <taxon>Pseudomonadati</taxon>
        <taxon>Pseudomonadota</taxon>
        <taxon>Alphaproteobacteria</taxon>
        <taxon>Rhodobacterales</taxon>
        <taxon>Rhodobacter group</taxon>
        <taxon>Rhodobacter</taxon>
    </lineage>
</organism>
<proteinExistence type="inferred from homology"/>
<sequence length="146" mass="14932">MPPLFTQTHLLGLAGGLMIGSAAALLLLGNGRILGASGILGRFATRTTTGADWRDHAAFVAALVLVPGLAALIWGVPQFETLAPLPLLVVAGLAVGLGTRMANGCTSGHGVVGMTRFSRRSIVATLVSLAVGFVTFHLAHHVFGVL</sequence>